<dbReference type="InterPro" id="IPR019734">
    <property type="entry name" value="TPR_rpt"/>
</dbReference>
<dbReference type="OrthoDB" id="7052525at2"/>
<reference evidence="5 6" key="1">
    <citation type="submission" date="2016-03" db="EMBL/GenBank/DDBJ databases">
        <authorList>
            <person name="Ploux O."/>
        </authorList>
    </citation>
    <scope>NUCLEOTIDE SEQUENCE [LARGE SCALE GENOMIC DNA]</scope>
    <source>
        <strain evidence="5 6">R-45378</strain>
    </source>
</reference>
<dbReference type="SUPFAM" id="SSF48452">
    <property type="entry name" value="TPR-like"/>
    <property type="match status" value="2"/>
</dbReference>
<protein>
    <submittedName>
        <fullName evidence="5">Uncharacterized protein</fullName>
    </submittedName>
</protein>
<evidence type="ECO:0000256" key="1">
    <source>
        <dbReference type="ARBA" id="ARBA00022737"/>
    </source>
</evidence>
<dbReference type="InterPro" id="IPR014266">
    <property type="entry name" value="PEP-CTERM_TPR_PrsT"/>
</dbReference>
<dbReference type="SMART" id="SM00028">
    <property type="entry name" value="TPR"/>
    <property type="match status" value="9"/>
</dbReference>
<proteinExistence type="predicted"/>
<feature type="repeat" description="TPR" evidence="3">
    <location>
        <begin position="386"/>
        <end position="419"/>
    </location>
</feature>
<name>A0A177NKW4_9GAMM</name>
<dbReference type="Pfam" id="PF14559">
    <property type="entry name" value="TPR_19"/>
    <property type="match status" value="4"/>
</dbReference>
<dbReference type="AlphaFoldDB" id="A0A177NKW4"/>
<dbReference type="PROSITE" id="PS50005">
    <property type="entry name" value="TPR"/>
    <property type="match status" value="5"/>
</dbReference>
<dbReference type="PANTHER" id="PTHR45586">
    <property type="entry name" value="TPR REPEAT-CONTAINING PROTEIN PA4667"/>
    <property type="match status" value="1"/>
</dbReference>
<keyword evidence="2 3" id="KW-0802">TPR repeat</keyword>
<comment type="caution">
    <text evidence="5">The sequence shown here is derived from an EMBL/GenBank/DDBJ whole genome shotgun (WGS) entry which is preliminary data.</text>
</comment>
<dbReference type="Proteomes" id="UP000077857">
    <property type="component" value="Unassembled WGS sequence"/>
</dbReference>
<accession>A0A177NKW4</accession>
<dbReference type="PANTHER" id="PTHR45586:SF1">
    <property type="entry name" value="LIPOPOLYSACCHARIDE ASSEMBLY PROTEIN B"/>
    <property type="match status" value="1"/>
</dbReference>
<organism evidence="5 6">
    <name type="scientific">Methylomonas koyamae</name>
    <dbReference type="NCBI Taxonomy" id="702114"/>
    <lineage>
        <taxon>Bacteria</taxon>
        <taxon>Pseudomonadati</taxon>
        <taxon>Pseudomonadota</taxon>
        <taxon>Gammaproteobacteria</taxon>
        <taxon>Methylococcales</taxon>
        <taxon>Methylococcaceae</taxon>
        <taxon>Methylomonas</taxon>
    </lineage>
</organism>
<feature type="repeat" description="TPR" evidence="3">
    <location>
        <begin position="318"/>
        <end position="351"/>
    </location>
</feature>
<feature type="repeat" description="TPR" evidence="3">
    <location>
        <begin position="148"/>
        <end position="181"/>
    </location>
</feature>
<feature type="signal peptide" evidence="4">
    <location>
        <begin position="1"/>
        <end position="38"/>
    </location>
</feature>
<dbReference type="RefSeq" id="WP_064039953.1">
    <property type="nucleotide sequence ID" value="NZ_LUUJ01000057.1"/>
</dbReference>
<feature type="repeat" description="TPR" evidence="3">
    <location>
        <begin position="454"/>
        <end position="487"/>
    </location>
</feature>
<dbReference type="EMBL" id="LUUJ01000057">
    <property type="protein sequence ID" value="OAI18555.1"/>
    <property type="molecule type" value="Genomic_DNA"/>
</dbReference>
<evidence type="ECO:0000313" key="5">
    <source>
        <dbReference type="EMBL" id="OAI18555.1"/>
    </source>
</evidence>
<dbReference type="NCBIfam" id="TIGR02917">
    <property type="entry name" value="PEP_TPR_lipo"/>
    <property type="match status" value="1"/>
</dbReference>
<evidence type="ECO:0000256" key="2">
    <source>
        <dbReference type="ARBA" id="ARBA00022803"/>
    </source>
</evidence>
<dbReference type="Pfam" id="PF13181">
    <property type="entry name" value="TPR_8"/>
    <property type="match status" value="1"/>
</dbReference>
<dbReference type="Gene3D" id="1.25.40.10">
    <property type="entry name" value="Tetratricopeptide repeat domain"/>
    <property type="match status" value="3"/>
</dbReference>
<dbReference type="InterPro" id="IPR011990">
    <property type="entry name" value="TPR-like_helical_dom_sf"/>
</dbReference>
<keyword evidence="1" id="KW-0677">Repeat</keyword>
<gene>
    <name evidence="5" type="ORF">A1507_09380</name>
</gene>
<evidence type="ECO:0000256" key="3">
    <source>
        <dbReference type="PROSITE-ProRule" id="PRU00339"/>
    </source>
</evidence>
<evidence type="ECO:0000313" key="6">
    <source>
        <dbReference type="Proteomes" id="UP000077857"/>
    </source>
</evidence>
<keyword evidence="4" id="KW-0732">Signal</keyword>
<evidence type="ECO:0000256" key="4">
    <source>
        <dbReference type="SAM" id="SignalP"/>
    </source>
</evidence>
<feature type="repeat" description="TPR" evidence="3">
    <location>
        <begin position="284"/>
        <end position="317"/>
    </location>
</feature>
<sequence>MNLKKNTYAEVGAGVKAMSRVIKAMAFSLPLVASPCYAVTTPFVMDTFDILSTNNGIGASSSDYPYAGDLLNELSESSAIRNLLEQAISDLAAGKQQLGREKLKQAWSMDYSLPVAGILLANSHLKAKEFDAVLDVTQKIQTYSPRSVEAYTLAGIANASKQDFIKARSSFEKALELRPNDAEAGVNLSQIYIELKQDNKARELLVDLVSNNPDNYVPLNYLLNLEIKSGHLENAVSALESSISKNPGDFHRRIALVQIYLGSNQMPKALATSAETMNKFPEQPDVVEMAGVVYMLNGSFEKAQPLLESAVKLSPERVSAHYNLALLYEKLKQSKSGISEIEKALKLNPSHVPSKFVLARLLAATGQLDLARNILKELELSNAGSVQIPELKGRIAVGQNKFEEAVAHFKSALNKQPDNPQLVMQLAFALIADKKSDAGYGVLRDWIGKHPNDISVRVTLADMLLGKSQFDEAEKYYTQVLELQPGRLDVLNNLAWLLSEKGELNKAIDLAEKNYNSAPKNPLVVDTFATILLKKGMAEKAAELLRDAVSLAPDNTAIKYHLAQSLVDTNNDEAKELLKKLLADHRDFKERELVAQLLKKLASQ</sequence>
<dbReference type="InterPro" id="IPR051012">
    <property type="entry name" value="CellSynth/LPSAsmb/PSIAsmb"/>
</dbReference>
<feature type="chain" id="PRO_5008069260" evidence="4">
    <location>
        <begin position="39"/>
        <end position="604"/>
    </location>
</feature>